<evidence type="ECO:0000313" key="2">
    <source>
        <dbReference type="Proteomes" id="UP000184406"/>
    </source>
</evidence>
<evidence type="ECO:0000313" key="1">
    <source>
        <dbReference type="EMBL" id="SHF27597.1"/>
    </source>
</evidence>
<reference evidence="2" key="1">
    <citation type="submission" date="2016-11" db="EMBL/GenBank/DDBJ databases">
        <authorList>
            <person name="Varghese N."/>
            <person name="Submissions S."/>
        </authorList>
    </citation>
    <scope>NUCLEOTIDE SEQUENCE [LARGE SCALE GENOMIC DNA]</scope>
    <source>
        <strain evidence="2">DSM 17539</strain>
    </source>
</reference>
<accession>A0A1M5ABX4</accession>
<proteinExistence type="predicted"/>
<dbReference type="EMBL" id="FQUX01000003">
    <property type="protein sequence ID" value="SHF27597.1"/>
    <property type="molecule type" value="Genomic_DNA"/>
</dbReference>
<organism evidence="1 2">
    <name type="scientific">Arenibacter palladensis</name>
    <dbReference type="NCBI Taxonomy" id="237373"/>
    <lineage>
        <taxon>Bacteria</taxon>
        <taxon>Pseudomonadati</taxon>
        <taxon>Bacteroidota</taxon>
        <taxon>Flavobacteriia</taxon>
        <taxon>Flavobacteriales</taxon>
        <taxon>Flavobacteriaceae</taxon>
        <taxon>Arenibacter</taxon>
    </lineage>
</organism>
<dbReference type="AlphaFoldDB" id="A0A1M5ABX4"/>
<sequence>MKVSEEIYFKEHKANGPDKIKNGYNLYYLLPHTL</sequence>
<keyword evidence="2" id="KW-1185">Reference proteome</keyword>
<protein>
    <submittedName>
        <fullName evidence="1">Uncharacterized protein</fullName>
    </submittedName>
</protein>
<name>A0A1M5ABX4_9FLAO</name>
<dbReference type="Proteomes" id="UP000184406">
    <property type="component" value="Unassembled WGS sequence"/>
</dbReference>
<gene>
    <name evidence="1" type="ORF">SAMN03080594_103175</name>
</gene>